<keyword evidence="3" id="KW-1134">Transmembrane beta strand</keyword>
<dbReference type="EMBL" id="JALJEJ010000013">
    <property type="protein sequence ID" value="MCJ8211840.1"/>
    <property type="molecule type" value="Genomic_DNA"/>
</dbReference>
<protein>
    <submittedName>
        <fullName evidence="9">Carboxypeptidase regulatory-like domain-containing protein</fullName>
    </submittedName>
</protein>
<dbReference type="InterPro" id="IPR057601">
    <property type="entry name" value="Oar-like_b-barrel"/>
</dbReference>
<keyword evidence="9" id="KW-0378">Hydrolase</keyword>
<gene>
    <name evidence="9" type="ORF">MUY27_19125</name>
</gene>
<dbReference type="InterPro" id="IPR039426">
    <property type="entry name" value="TonB-dep_rcpt-like"/>
</dbReference>
<dbReference type="RefSeq" id="WP_245132823.1">
    <property type="nucleotide sequence ID" value="NZ_JALJEJ010000013.1"/>
</dbReference>
<feature type="signal peptide" evidence="7">
    <location>
        <begin position="1"/>
        <end position="20"/>
    </location>
</feature>
<evidence type="ECO:0000256" key="2">
    <source>
        <dbReference type="ARBA" id="ARBA00022448"/>
    </source>
</evidence>
<dbReference type="PANTHER" id="PTHR30069:SF46">
    <property type="entry name" value="OAR PROTEIN"/>
    <property type="match status" value="1"/>
</dbReference>
<dbReference type="AlphaFoldDB" id="A0A9X1X7Z3"/>
<keyword evidence="2" id="KW-0813">Transport</keyword>
<dbReference type="SUPFAM" id="SSF49464">
    <property type="entry name" value="Carboxypeptidase regulatory domain-like"/>
    <property type="match status" value="1"/>
</dbReference>
<accession>A0A9X1X7Z3</accession>
<keyword evidence="5" id="KW-0472">Membrane</keyword>
<dbReference type="PANTHER" id="PTHR30069">
    <property type="entry name" value="TONB-DEPENDENT OUTER MEMBRANE RECEPTOR"/>
    <property type="match status" value="1"/>
</dbReference>
<reference evidence="9" key="1">
    <citation type="submission" date="2022-04" db="EMBL/GenBank/DDBJ databases">
        <title>Mucilaginibacter sp. RS28 isolated from freshwater.</title>
        <authorList>
            <person name="Ko S.-R."/>
        </authorList>
    </citation>
    <scope>NUCLEOTIDE SEQUENCE</scope>
    <source>
        <strain evidence="9">RS28</strain>
    </source>
</reference>
<evidence type="ECO:0000256" key="5">
    <source>
        <dbReference type="ARBA" id="ARBA00023136"/>
    </source>
</evidence>
<keyword evidence="4" id="KW-0812">Transmembrane</keyword>
<name>A0A9X1X7Z3_9SPHI</name>
<feature type="chain" id="PRO_5040896531" evidence="7">
    <location>
        <begin position="21"/>
        <end position="1100"/>
    </location>
</feature>
<evidence type="ECO:0000259" key="8">
    <source>
        <dbReference type="Pfam" id="PF25183"/>
    </source>
</evidence>
<evidence type="ECO:0000313" key="10">
    <source>
        <dbReference type="Proteomes" id="UP001139450"/>
    </source>
</evidence>
<evidence type="ECO:0000256" key="1">
    <source>
        <dbReference type="ARBA" id="ARBA00004571"/>
    </source>
</evidence>
<comment type="subcellular location">
    <subcellularLocation>
        <location evidence="1">Cell outer membrane</location>
        <topology evidence="1">Multi-pass membrane protein</topology>
    </subcellularLocation>
</comment>
<dbReference type="Proteomes" id="UP001139450">
    <property type="component" value="Unassembled WGS sequence"/>
</dbReference>
<dbReference type="SUPFAM" id="SSF56935">
    <property type="entry name" value="Porins"/>
    <property type="match status" value="1"/>
</dbReference>
<keyword evidence="7" id="KW-0732">Signal</keyword>
<dbReference type="Gene3D" id="2.40.170.20">
    <property type="entry name" value="TonB-dependent receptor, beta-barrel domain"/>
    <property type="match status" value="1"/>
</dbReference>
<evidence type="ECO:0000256" key="6">
    <source>
        <dbReference type="ARBA" id="ARBA00023237"/>
    </source>
</evidence>
<dbReference type="Pfam" id="PF13620">
    <property type="entry name" value="CarboxypepD_reg"/>
    <property type="match status" value="1"/>
</dbReference>
<keyword evidence="6" id="KW-0998">Cell outer membrane</keyword>
<keyword evidence="9" id="KW-0645">Protease</keyword>
<proteinExistence type="predicted"/>
<comment type="caution">
    <text evidence="9">The sequence shown here is derived from an EMBL/GenBank/DDBJ whole genome shotgun (WGS) entry which is preliminary data.</text>
</comment>
<organism evidence="9 10">
    <name type="scientific">Mucilaginibacter straminoryzae</name>
    <dbReference type="NCBI Taxonomy" id="2932774"/>
    <lineage>
        <taxon>Bacteria</taxon>
        <taxon>Pseudomonadati</taxon>
        <taxon>Bacteroidota</taxon>
        <taxon>Sphingobacteriia</taxon>
        <taxon>Sphingobacteriales</taxon>
        <taxon>Sphingobacteriaceae</taxon>
        <taxon>Mucilaginibacter</taxon>
    </lineage>
</organism>
<dbReference type="GO" id="GO:0015344">
    <property type="term" value="F:siderophore uptake transmembrane transporter activity"/>
    <property type="evidence" value="ECO:0007669"/>
    <property type="project" value="TreeGrafter"/>
</dbReference>
<evidence type="ECO:0000256" key="3">
    <source>
        <dbReference type="ARBA" id="ARBA00022452"/>
    </source>
</evidence>
<dbReference type="GO" id="GO:0044718">
    <property type="term" value="P:siderophore transmembrane transport"/>
    <property type="evidence" value="ECO:0007669"/>
    <property type="project" value="TreeGrafter"/>
</dbReference>
<dbReference type="Gene3D" id="2.60.40.1120">
    <property type="entry name" value="Carboxypeptidase-like, regulatory domain"/>
    <property type="match status" value="1"/>
</dbReference>
<evidence type="ECO:0000256" key="7">
    <source>
        <dbReference type="SAM" id="SignalP"/>
    </source>
</evidence>
<evidence type="ECO:0000256" key="4">
    <source>
        <dbReference type="ARBA" id="ARBA00022692"/>
    </source>
</evidence>
<keyword evidence="10" id="KW-1185">Reference proteome</keyword>
<feature type="domain" description="TonB-dependent transporter Oar-like beta-barrel" evidence="8">
    <location>
        <begin position="235"/>
        <end position="1031"/>
    </location>
</feature>
<evidence type="ECO:0000313" key="9">
    <source>
        <dbReference type="EMBL" id="MCJ8211840.1"/>
    </source>
</evidence>
<dbReference type="Pfam" id="PF25183">
    <property type="entry name" value="OMP_b-brl_4"/>
    <property type="match status" value="1"/>
</dbReference>
<dbReference type="GO" id="GO:0009279">
    <property type="term" value="C:cell outer membrane"/>
    <property type="evidence" value="ECO:0007669"/>
    <property type="project" value="UniProtKB-SubCell"/>
</dbReference>
<keyword evidence="9" id="KW-0121">Carboxypeptidase</keyword>
<dbReference type="GO" id="GO:0004180">
    <property type="term" value="F:carboxypeptidase activity"/>
    <property type="evidence" value="ECO:0007669"/>
    <property type="project" value="UniProtKB-KW"/>
</dbReference>
<dbReference type="InterPro" id="IPR008969">
    <property type="entry name" value="CarboxyPept-like_regulatory"/>
</dbReference>
<sequence>MRKFLLLFMAFLLTAAGLRAQVTTSTLTGTVVDEKKQTVPGATVVAVHTPSGSKYAVSTNNDGRFTIPGMRVGGPYTVTVSFIGYQSKVYNDITLQLGSPYVLRVNLSTTAQELSEVKVVGQKNPVFDSKRTGSSTNITSDQLRSLPTISRSLNDFIRLTPQGSSNGSFAGNDNRLNNITIDGSLFNSSFGLTGQVGGRTGVAPISLDAIQEVQVNLSPYDVRQSGFIGAGVNAVTKSGTNNVEGSIFYAETNNHLVGKNAAGTKLVAQPYTTRQEGASLGAPIVKNKLFFYGNYERQRNSRPATNFQALDAGLDASNPQVSNVKASDLQAVSSALAGLGYQTGPYQNYNFETKADRYLAKLDYNINDKNKLSVRYNNLTSSNDVLISNSGTPGFGTRQPSKNQMSFQNSNYIQYEKVNSVIAELNSTLHNNFSNNLVLGFTSQNEDRGSRGATFPLIEIQDGKNNTYISAGSEPFTPNNQLSYKTYQLIDNATYYAGDHTITGGISLERLTFRNVFFPGSQSAYVFSSMADFQSAINYYNTNPNATTSPYTLRRFDLSYSALPGGALPVQPLKVTYAGAYVQDVWAPKDNFRVTGGLRVDVPYFDKTGFYNAAASSLTFKGADGSTIPVNTAQLPKASPLFSPRLGFNWDVFNDKSLQVRGGTGIFTGRPPFVWISNQIGNNGVLTGSTSIQNTTAFPFNPNPAKYIPANPTTPASYTLNTTAQDFKFLQSWRTTLGIDKTLPFGIIGTAEFLYTKTINGVYYQNINATAANATFVGPDNRPKYPGYGLSSTAQNNALRINPNVVANYYLDNTNKGYQWSATGQLQKTFSNGIFAKAAYTFGEAWNLTEAGSTASSSYNNNPTVMGNNFPTLAFSDNDVRNRLIITLGYRKEYKIGATSFSVFYEGVNQGRFSYVYSGDMNGDGISNNDLIYIPRDKSEMYFASNTVTLSNGTTRTYTADEQKDLFDAYIQQDSYLSKHRGEYAKRNGVLQPWIKRADAAITQEFKINTKGVTHVLSFRFDMFNVGNFINKNWGVSNFYQQNRILTVVTGASGVDAQGHQLFRYNGFNSGVPYTNTYIKGTSLGSDTWRGQFTVRYSFR</sequence>
<dbReference type="InterPro" id="IPR036942">
    <property type="entry name" value="Beta-barrel_TonB_sf"/>
</dbReference>